<dbReference type="Gene3D" id="3.80.10.10">
    <property type="entry name" value="Ribonuclease Inhibitor"/>
    <property type="match status" value="1"/>
</dbReference>
<keyword evidence="2" id="KW-0732">Signal</keyword>
<comment type="caution">
    <text evidence="4">The sequence shown here is derived from an EMBL/GenBank/DDBJ whole genome shotgun (WGS) entry which is preliminary data.</text>
</comment>
<protein>
    <submittedName>
        <fullName evidence="4">Uncharacterized protein</fullName>
    </submittedName>
</protein>
<evidence type="ECO:0000256" key="2">
    <source>
        <dbReference type="ARBA" id="ARBA00022729"/>
    </source>
</evidence>
<dbReference type="SUPFAM" id="SSF52058">
    <property type="entry name" value="L domain-like"/>
    <property type="match status" value="1"/>
</dbReference>
<sequence length="363" mass="40151">YRFELDDHVLSQVPHWENDAEVLELHNVVDFPVDVFKDMTNAKGLFRLEYSRVKKMKKGAFNGLERLRQLMFKYNEKSSGTDYEDGAFSGLTSLTRLDLLHNAFVEIRPGLFEGLSSLTHLLLWESSDFGLNVTEETKTFNPSLVFDAVPTLELFTMNVEGHVMGNSRLLDSETHEFQYFDCFLFEEAVAWDQLTGGLRVDTAAPERVAGIYMRTGSEVRKRSCDAAAVTVRGKRSDSVWETLFEGPVDLPYEGDTGKLVEFGGEVPEVGFDEFSVLVTDVKASGLNAQNYGGECESPAGIYYLSSGTVQLVRATPECYASVSCDDGQELNHARDGCEYCPPGTRASTVGGGCTSCVPGSYSE</sequence>
<feature type="non-terminal residue" evidence="4">
    <location>
        <position position="1"/>
    </location>
</feature>
<keyword evidence="3" id="KW-0677">Repeat</keyword>
<keyword evidence="1" id="KW-0433">Leucine-rich repeat</keyword>
<dbReference type="PANTHER" id="PTHR24369">
    <property type="entry name" value="ANTIGEN BSP, PUTATIVE-RELATED"/>
    <property type="match status" value="1"/>
</dbReference>
<dbReference type="InterPro" id="IPR001611">
    <property type="entry name" value="Leu-rich_rpt"/>
</dbReference>
<proteinExistence type="predicted"/>
<dbReference type="Pfam" id="PF13855">
    <property type="entry name" value="LRR_8"/>
    <property type="match status" value="1"/>
</dbReference>
<evidence type="ECO:0000256" key="3">
    <source>
        <dbReference type="ARBA" id="ARBA00022737"/>
    </source>
</evidence>
<dbReference type="EMBL" id="BRYB01006946">
    <property type="protein sequence ID" value="GMI50802.1"/>
    <property type="molecule type" value="Genomic_DNA"/>
</dbReference>
<dbReference type="PANTHER" id="PTHR24369:SF210">
    <property type="entry name" value="CHAOPTIN-RELATED"/>
    <property type="match status" value="1"/>
</dbReference>
<gene>
    <name evidence="4" type="ORF">TeGR_g4499</name>
</gene>
<keyword evidence="5" id="KW-1185">Reference proteome</keyword>
<name>A0ABQ6N8T7_9STRA</name>
<accession>A0ABQ6N8T7</accession>
<dbReference type="InterPro" id="IPR032675">
    <property type="entry name" value="LRR_dom_sf"/>
</dbReference>
<evidence type="ECO:0000313" key="4">
    <source>
        <dbReference type="EMBL" id="GMI50802.1"/>
    </source>
</evidence>
<evidence type="ECO:0000313" key="5">
    <source>
        <dbReference type="Proteomes" id="UP001165060"/>
    </source>
</evidence>
<dbReference type="InterPro" id="IPR050541">
    <property type="entry name" value="LRR_TM_domain-containing"/>
</dbReference>
<evidence type="ECO:0000256" key="1">
    <source>
        <dbReference type="ARBA" id="ARBA00022614"/>
    </source>
</evidence>
<reference evidence="4 5" key="1">
    <citation type="journal article" date="2023" name="Commun. Biol.">
        <title>Genome analysis of Parmales, the sister group of diatoms, reveals the evolutionary specialization of diatoms from phago-mixotrophs to photoautotrophs.</title>
        <authorList>
            <person name="Ban H."/>
            <person name="Sato S."/>
            <person name="Yoshikawa S."/>
            <person name="Yamada K."/>
            <person name="Nakamura Y."/>
            <person name="Ichinomiya M."/>
            <person name="Sato N."/>
            <person name="Blanc-Mathieu R."/>
            <person name="Endo H."/>
            <person name="Kuwata A."/>
            <person name="Ogata H."/>
        </authorList>
    </citation>
    <scope>NUCLEOTIDE SEQUENCE [LARGE SCALE GENOMIC DNA]</scope>
</reference>
<organism evidence="4 5">
    <name type="scientific">Tetraparma gracilis</name>
    <dbReference type="NCBI Taxonomy" id="2962635"/>
    <lineage>
        <taxon>Eukaryota</taxon>
        <taxon>Sar</taxon>
        <taxon>Stramenopiles</taxon>
        <taxon>Ochrophyta</taxon>
        <taxon>Bolidophyceae</taxon>
        <taxon>Parmales</taxon>
        <taxon>Triparmaceae</taxon>
        <taxon>Tetraparma</taxon>
    </lineage>
</organism>
<feature type="non-terminal residue" evidence="4">
    <location>
        <position position="363"/>
    </location>
</feature>
<dbReference type="Proteomes" id="UP001165060">
    <property type="component" value="Unassembled WGS sequence"/>
</dbReference>